<evidence type="ECO:0000313" key="3">
    <source>
        <dbReference type="EMBL" id="MCY1082708.1"/>
    </source>
</evidence>
<evidence type="ECO:0000256" key="1">
    <source>
        <dbReference type="SAM" id="MobiDB-lite"/>
    </source>
</evidence>
<keyword evidence="4" id="KW-1185">Reference proteome</keyword>
<sequence>MEQNPPRRSNGKEPDYKIGGEYADCMAPSTSNARNIASRIKEEKVDPGQADTIILNLDDSNVAIEAMMKQLLDWPIPGLKQVIAIKDGKIILLFP</sequence>
<dbReference type="Gene3D" id="3.40.1350.120">
    <property type="match status" value="1"/>
</dbReference>
<feature type="domain" description="tRNA nuclease CdiA C-terminal" evidence="2">
    <location>
        <begin position="12"/>
        <end position="90"/>
    </location>
</feature>
<reference evidence="3 4" key="1">
    <citation type="submission" date="2022-11" db="EMBL/GenBank/DDBJ databases">
        <title>Minimal conservation of predation-associated metabolite biosynthetic gene clusters underscores biosynthetic potential of Myxococcota including descriptions for ten novel species: Archangium lansinium sp. nov., Myxococcus landrumus sp. nov., Nannocystis bai.</title>
        <authorList>
            <person name="Ahearne A."/>
            <person name="Stevens C."/>
            <person name="Phillips K."/>
        </authorList>
    </citation>
    <scope>NUCLEOTIDE SEQUENCE [LARGE SCALE GENOMIC DNA]</scope>
    <source>
        <strain evidence="3 4">MIWBW</strain>
    </source>
</reference>
<evidence type="ECO:0000313" key="4">
    <source>
        <dbReference type="Proteomes" id="UP001207654"/>
    </source>
</evidence>
<dbReference type="Pfam" id="PF18451">
    <property type="entry name" value="CdiA_C"/>
    <property type="match status" value="1"/>
</dbReference>
<dbReference type="CDD" id="cd13442">
    <property type="entry name" value="CDI_toxin_Bp1026b-like"/>
    <property type="match status" value="1"/>
</dbReference>
<accession>A0ABT4ALY2</accession>
<comment type="caution">
    <text evidence="3">The sequence shown here is derived from an EMBL/GenBank/DDBJ whole genome shotgun (WGS) entry which is preliminary data.</text>
</comment>
<organism evidence="3 4">
    <name type="scientific">Archangium lansingense</name>
    <dbReference type="NCBI Taxonomy" id="2995310"/>
    <lineage>
        <taxon>Bacteria</taxon>
        <taxon>Pseudomonadati</taxon>
        <taxon>Myxococcota</taxon>
        <taxon>Myxococcia</taxon>
        <taxon>Myxococcales</taxon>
        <taxon>Cystobacterineae</taxon>
        <taxon>Archangiaceae</taxon>
        <taxon>Archangium</taxon>
    </lineage>
</organism>
<dbReference type="RefSeq" id="WP_267541266.1">
    <property type="nucleotide sequence ID" value="NZ_JAPNKA010000001.1"/>
</dbReference>
<evidence type="ECO:0000259" key="2">
    <source>
        <dbReference type="Pfam" id="PF18451"/>
    </source>
</evidence>
<name>A0ABT4ALY2_9BACT</name>
<gene>
    <name evidence="3" type="ORF">OV287_50485</name>
</gene>
<dbReference type="Proteomes" id="UP001207654">
    <property type="component" value="Unassembled WGS sequence"/>
</dbReference>
<proteinExistence type="predicted"/>
<dbReference type="InterPro" id="IPR040559">
    <property type="entry name" value="CdiA_C"/>
</dbReference>
<dbReference type="EMBL" id="JAPNKA010000001">
    <property type="protein sequence ID" value="MCY1082708.1"/>
    <property type="molecule type" value="Genomic_DNA"/>
</dbReference>
<feature type="region of interest" description="Disordered" evidence="1">
    <location>
        <begin position="1"/>
        <end position="24"/>
    </location>
</feature>
<protein>
    <recommendedName>
        <fullName evidence="2">tRNA nuclease CdiA C-terminal domain-containing protein</fullName>
    </recommendedName>
</protein>
<dbReference type="InterPro" id="IPR033806">
    <property type="entry name" value="CDI_toxin_Bp1026b-like"/>
</dbReference>